<evidence type="ECO:0000259" key="2">
    <source>
        <dbReference type="PROSITE" id="PS50097"/>
    </source>
</evidence>
<dbReference type="InterPro" id="IPR011333">
    <property type="entry name" value="SKP1/BTB/POZ_sf"/>
</dbReference>
<evidence type="ECO:0000313" key="3">
    <source>
        <dbReference type="EMBL" id="EFP01149.1"/>
    </source>
</evidence>
<dbReference type="InParanoid" id="E3NJT8"/>
<dbReference type="InterPro" id="IPR045068">
    <property type="entry name" value="BACURD1-3"/>
</dbReference>
<dbReference type="GO" id="GO:0051260">
    <property type="term" value="P:protein homooligomerization"/>
    <property type="evidence" value="ECO:0007669"/>
    <property type="project" value="InterPro"/>
</dbReference>
<dbReference type="PANTHER" id="PTHR11145:SF19">
    <property type="entry name" value="BTB DOMAIN-CONTAINING PROTEIN-RELATED"/>
    <property type="match status" value="1"/>
</dbReference>
<dbReference type="eggNOG" id="KOG2716">
    <property type="taxonomic scope" value="Eukaryota"/>
</dbReference>
<dbReference type="GO" id="GO:0003676">
    <property type="term" value="F:nucleic acid binding"/>
    <property type="evidence" value="ECO:0007669"/>
    <property type="project" value="InterPro"/>
</dbReference>
<dbReference type="Gene3D" id="3.30.710.10">
    <property type="entry name" value="Potassium Channel Kv1.1, Chain A"/>
    <property type="match status" value="1"/>
</dbReference>
<feature type="compositionally biased region" description="Basic and acidic residues" evidence="1">
    <location>
        <begin position="207"/>
        <end position="226"/>
    </location>
</feature>
<dbReference type="InterPro" id="IPR000210">
    <property type="entry name" value="BTB/POZ_dom"/>
</dbReference>
<reference evidence="3" key="1">
    <citation type="submission" date="2007-07" db="EMBL/GenBank/DDBJ databases">
        <title>PCAP assembly of the Caenorhabditis remanei genome.</title>
        <authorList>
            <consortium name="The Caenorhabditis remanei Sequencing Consortium"/>
            <person name="Wilson R.K."/>
        </authorList>
    </citation>
    <scope>NUCLEOTIDE SEQUENCE [LARGE SCALE GENOMIC DNA]</scope>
    <source>
        <strain evidence="3">PB4641</strain>
    </source>
</reference>
<protein>
    <recommendedName>
        <fullName evidence="2">BTB domain-containing protein</fullName>
    </recommendedName>
</protein>
<name>E3NJT8_CAERE</name>
<evidence type="ECO:0000256" key="1">
    <source>
        <dbReference type="SAM" id="MobiDB-lite"/>
    </source>
</evidence>
<dbReference type="HOGENOM" id="CLU_067660_0_0_1"/>
<dbReference type="EMBL" id="DS268758">
    <property type="protein sequence ID" value="EFP01149.1"/>
    <property type="molecule type" value="Genomic_DNA"/>
</dbReference>
<dbReference type="AlphaFoldDB" id="E3NJT8"/>
<dbReference type="PANTHER" id="PTHR11145">
    <property type="entry name" value="BTB/POZ DOMAIN-CONTAINING ADAPTER FOR CUL3-MEDIATED RHOA DEGRADATION PROTEIN FAMILY MEMBER"/>
    <property type="match status" value="1"/>
</dbReference>
<dbReference type="SMART" id="SM00225">
    <property type="entry name" value="BTB"/>
    <property type="match status" value="1"/>
</dbReference>
<evidence type="ECO:0000313" key="4">
    <source>
        <dbReference type="Proteomes" id="UP000008281"/>
    </source>
</evidence>
<keyword evidence="4" id="KW-1185">Reference proteome</keyword>
<dbReference type="Proteomes" id="UP000008281">
    <property type="component" value="Unassembled WGS sequence"/>
</dbReference>
<gene>
    <name evidence="3" type="ORF">CRE_22708</name>
</gene>
<proteinExistence type="predicted"/>
<dbReference type="SUPFAM" id="SSF54695">
    <property type="entry name" value="POZ domain"/>
    <property type="match status" value="1"/>
</dbReference>
<dbReference type="OrthoDB" id="2414723at2759"/>
<dbReference type="STRING" id="31234.E3NJT8"/>
<dbReference type="InterPro" id="IPR003131">
    <property type="entry name" value="T1-type_BTB"/>
</dbReference>
<dbReference type="SUPFAM" id="SSF54928">
    <property type="entry name" value="RNA-binding domain, RBD"/>
    <property type="match status" value="1"/>
</dbReference>
<feature type="domain" description="BTB" evidence="2">
    <location>
        <begin position="4"/>
        <end position="72"/>
    </location>
</feature>
<dbReference type="InterPro" id="IPR035979">
    <property type="entry name" value="RBD_domain_sf"/>
</dbReference>
<feature type="region of interest" description="Disordered" evidence="1">
    <location>
        <begin position="207"/>
        <end position="233"/>
    </location>
</feature>
<organism evidence="4">
    <name type="scientific">Caenorhabditis remanei</name>
    <name type="common">Caenorhabditis vulgaris</name>
    <dbReference type="NCBI Taxonomy" id="31234"/>
    <lineage>
        <taxon>Eukaryota</taxon>
        <taxon>Metazoa</taxon>
        <taxon>Ecdysozoa</taxon>
        <taxon>Nematoda</taxon>
        <taxon>Chromadorea</taxon>
        <taxon>Rhabditida</taxon>
        <taxon>Rhabditina</taxon>
        <taxon>Rhabditomorpha</taxon>
        <taxon>Rhabditoidea</taxon>
        <taxon>Rhabditidae</taxon>
        <taxon>Peloderinae</taxon>
        <taxon>Caenorhabditis</taxon>
    </lineage>
</organism>
<dbReference type="PROSITE" id="PS50097">
    <property type="entry name" value="BTB"/>
    <property type="match status" value="1"/>
</dbReference>
<sequence length="356" mass="42464">MSESMLAIVVNGVVFKTKKEWLVRKEGYLKWLVENKKSTLTEGEERFEIKKNPTHFKYMLDFVRNGFIDFPKSTGVIKEILDAAKNYGYDDLVKKCEEKMLEEKREERRIQHLAKMVGMTSPTAPIDQKINGKSRIPEQKFNEFVFNRIKENPDTTMWAELQYKTPYEGSTCSLHTFLNFARNQKYEYSKWFDICKEIRDRIETLMKHNEDEERDSAENKPEEVTKQNENSQDTNLYSVHVRPVRADNREEVREIMKQNGTICRFYHRNTTRYPSADFAFITYTTEEAQKRALNARRVSDNQDGWLLIKTALKPENKCQPTSTNRQNFCNNKQKETKEEEWRRDNEANEEYLWMIF</sequence>
<dbReference type="Pfam" id="PF02214">
    <property type="entry name" value="BTB_2"/>
    <property type="match status" value="1"/>
</dbReference>
<accession>E3NJT8</accession>